<dbReference type="CDD" id="cd00431">
    <property type="entry name" value="cysteine_hydrolases"/>
    <property type="match status" value="1"/>
</dbReference>
<dbReference type="SUPFAM" id="SSF52499">
    <property type="entry name" value="Isochorismatase-like hydrolases"/>
    <property type="match status" value="1"/>
</dbReference>
<gene>
    <name evidence="3" type="primary">rutB</name>
    <name evidence="3" type="ORF">CA13_10670</name>
</gene>
<dbReference type="PANTHER" id="PTHR43540">
    <property type="entry name" value="PEROXYUREIDOACRYLATE/UREIDOACRYLATE AMIDOHYDROLASE-RELATED"/>
    <property type="match status" value="1"/>
</dbReference>
<sequence>MNVPAFSNEDTAIVVVDPYNDFMSARGKLWPALRRVSKQVNAIKNLQRIISTGRMSNVPIVYAPHQRYRTGQFAGRKYLHPSHVGIKSLRVFEDGKFGGQFFGPLAPIEGDLVSSPHACSSGFAETDLHEKLRGRGISHIIIIGYTSNTCVEATARSAVDLDYRITLVSDAVASWTPVDHHAAVSVNYPCLTSDVLTTEALVPLLRQLGDAHV</sequence>
<dbReference type="Pfam" id="PF00857">
    <property type="entry name" value="Isochorismatase"/>
    <property type="match status" value="1"/>
</dbReference>
<dbReference type="EMBL" id="SJPJ01000001">
    <property type="protein sequence ID" value="TWT79661.1"/>
    <property type="molecule type" value="Genomic_DNA"/>
</dbReference>
<organism evidence="3 4">
    <name type="scientific">Novipirellula herctigrandis</name>
    <dbReference type="NCBI Taxonomy" id="2527986"/>
    <lineage>
        <taxon>Bacteria</taxon>
        <taxon>Pseudomonadati</taxon>
        <taxon>Planctomycetota</taxon>
        <taxon>Planctomycetia</taxon>
        <taxon>Pirellulales</taxon>
        <taxon>Pirellulaceae</taxon>
        <taxon>Novipirellula</taxon>
    </lineage>
</organism>
<comment type="caution">
    <text evidence="3">The sequence shown here is derived from an EMBL/GenBank/DDBJ whole genome shotgun (WGS) entry which is preliminary data.</text>
</comment>
<evidence type="ECO:0000313" key="3">
    <source>
        <dbReference type="EMBL" id="TWT79661.1"/>
    </source>
</evidence>
<dbReference type="Proteomes" id="UP000315010">
    <property type="component" value="Unassembled WGS sequence"/>
</dbReference>
<reference evidence="3 4" key="1">
    <citation type="submission" date="2019-02" db="EMBL/GenBank/DDBJ databases">
        <title>Deep-cultivation of Planctomycetes and their phenomic and genomic characterization uncovers novel biology.</title>
        <authorList>
            <person name="Wiegand S."/>
            <person name="Jogler M."/>
            <person name="Boedeker C."/>
            <person name="Pinto D."/>
            <person name="Vollmers J."/>
            <person name="Rivas-Marin E."/>
            <person name="Kohn T."/>
            <person name="Peeters S.H."/>
            <person name="Heuer A."/>
            <person name="Rast P."/>
            <person name="Oberbeckmann S."/>
            <person name="Bunk B."/>
            <person name="Jeske O."/>
            <person name="Meyerdierks A."/>
            <person name="Storesund J.E."/>
            <person name="Kallscheuer N."/>
            <person name="Luecker S."/>
            <person name="Lage O.M."/>
            <person name="Pohl T."/>
            <person name="Merkel B.J."/>
            <person name="Hornburger P."/>
            <person name="Mueller R.-W."/>
            <person name="Bruemmer F."/>
            <person name="Labrenz M."/>
            <person name="Spormann A.M."/>
            <person name="Op Den Camp H."/>
            <person name="Overmann J."/>
            <person name="Amann R."/>
            <person name="Jetten M.S.M."/>
            <person name="Mascher T."/>
            <person name="Medema M.H."/>
            <person name="Devos D.P."/>
            <person name="Kaster A.-K."/>
            <person name="Ovreas L."/>
            <person name="Rohde M."/>
            <person name="Galperin M.Y."/>
            <person name="Jogler C."/>
        </authorList>
    </citation>
    <scope>NUCLEOTIDE SEQUENCE [LARGE SCALE GENOMIC DNA]</scope>
    <source>
        <strain evidence="3 4">CA13</strain>
    </source>
</reference>
<dbReference type="InterPro" id="IPR000868">
    <property type="entry name" value="Isochorismatase-like_dom"/>
</dbReference>
<dbReference type="RefSeq" id="WP_419193942.1">
    <property type="nucleotide sequence ID" value="NZ_SJPJ01000001.1"/>
</dbReference>
<dbReference type="PANTHER" id="PTHR43540:SF16">
    <property type="entry name" value="ISOCHORISMATASE-LIKE DOMAIN-CONTAINING PROTEIN"/>
    <property type="match status" value="1"/>
</dbReference>
<keyword evidence="4" id="KW-1185">Reference proteome</keyword>
<dbReference type="AlphaFoldDB" id="A0A5C5YYJ4"/>
<dbReference type="InterPro" id="IPR036380">
    <property type="entry name" value="Isochorismatase-like_sf"/>
</dbReference>
<dbReference type="Gene3D" id="3.40.50.850">
    <property type="entry name" value="Isochorismatase-like"/>
    <property type="match status" value="1"/>
</dbReference>
<proteinExistence type="predicted"/>
<dbReference type="EC" id="3.5.1.110" evidence="3"/>
<feature type="domain" description="Isochorismatase-like" evidence="2">
    <location>
        <begin position="11"/>
        <end position="186"/>
    </location>
</feature>
<name>A0A5C5YYJ4_9BACT</name>
<dbReference type="GO" id="GO:0016787">
    <property type="term" value="F:hydrolase activity"/>
    <property type="evidence" value="ECO:0007669"/>
    <property type="project" value="UniProtKB-KW"/>
</dbReference>
<keyword evidence="1 3" id="KW-0378">Hydrolase</keyword>
<accession>A0A5C5YYJ4</accession>
<evidence type="ECO:0000256" key="1">
    <source>
        <dbReference type="ARBA" id="ARBA00022801"/>
    </source>
</evidence>
<evidence type="ECO:0000259" key="2">
    <source>
        <dbReference type="Pfam" id="PF00857"/>
    </source>
</evidence>
<evidence type="ECO:0000313" key="4">
    <source>
        <dbReference type="Proteomes" id="UP000315010"/>
    </source>
</evidence>
<protein>
    <submittedName>
        <fullName evidence="3">Peroxyureidoacrylate/ureidoacrylate amidohydrolase RutB</fullName>
        <ecNumber evidence="3">3.5.1.110</ecNumber>
    </submittedName>
</protein>
<dbReference type="InterPro" id="IPR050272">
    <property type="entry name" value="Isochorismatase-like_hydrls"/>
</dbReference>